<dbReference type="STRING" id="1903179.BI347_16015"/>
<dbReference type="RefSeq" id="WP_071116463.1">
    <property type="nucleotide sequence ID" value="NZ_MKCS01000002.1"/>
</dbReference>
<organism evidence="4 5">
    <name type="scientific">Chromobacterium sphagni</name>
    <dbReference type="NCBI Taxonomy" id="1903179"/>
    <lineage>
        <taxon>Bacteria</taxon>
        <taxon>Pseudomonadati</taxon>
        <taxon>Pseudomonadota</taxon>
        <taxon>Betaproteobacteria</taxon>
        <taxon>Neisseriales</taxon>
        <taxon>Chromobacteriaceae</taxon>
        <taxon>Chromobacterium</taxon>
    </lineage>
</organism>
<protein>
    <submittedName>
        <fullName evidence="4">Uncharacterized protein</fullName>
    </submittedName>
</protein>
<comment type="caution">
    <text evidence="4">The sequence shown here is derived from an EMBL/GenBank/DDBJ whole genome shotgun (WGS) entry which is preliminary data.</text>
</comment>
<proteinExistence type="predicted"/>
<accession>A0A1S1WVE5</accession>
<evidence type="ECO:0000313" key="4">
    <source>
        <dbReference type="EMBL" id="OHX11209.1"/>
    </source>
</evidence>
<feature type="domain" description="Tc toxin complex TcA C-terminal TcB-binding" evidence="2">
    <location>
        <begin position="2867"/>
        <end position="3165"/>
    </location>
</feature>
<dbReference type="Proteomes" id="UP000180088">
    <property type="component" value="Unassembled WGS sequence"/>
</dbReference>
<dbReference type="InterPro" id="IPR040840">
    <property type="entry name" value="TcA_TcB_BD"/>
</dbReference>
<dbReference type="OrthoDB" id="9781691at2"/>
<keyword evidence="1" id="KW-0175">Coiled coil</keyword>
<feature type="coiled-coil region" evidence="1">
    <location>
        <begin position="2862"/>
        <end position="2903"/>
    </location>
</feature>
<evidence type="ECO:0000259" key="2">
    <source>
        <dbReference type="Pfam" id="PF18276"/>
    </source>
</evidence>
<dbReference type="Pfam" id="PF18276">
    <property type="entry name" value="TcA_TcB_BD"/>
    <property type="match status" value="1"/>
</dbReference>
<dbReference type="InterPro" id="IPR046839">
    <property type="entry name" value="ABC_toxin_N"/>
</dbReference>
<name>A0A1S1WVE5_9NEIS</name>
<evidence type="ECO:0000256" key="1">
    <source>
        <dbReference type="SAM" id="Coils"/>
    </source>
</evidence>
<evidence type="ECO:0000313" key="5">
    <source>
        <dbReference type="Proteomes" id="UP000180088"/>
    </source>
</evidence>
<gene>
    <name evidence="4" type="ORF">BI347_16015</name>
</gene>
<sequence length="3367" mass="365572">MSALIVIRLTPAAPVDAGTFATYLDGLQIQAFDLTFGSVPQGVSAGPAARFIAPTSSPIAPLPAPPEYAAPPTYNPATGIVQHIEVEIGPVYAAAAVATAVIPVSASTALENLRVVMTRGGIGLPVSEAFYNVQMDAGTPTPDQFQGLAVTSCYLTLPAVSSNGIAIGLPADGSPPVFDTLVGAIAAVLGMDPGGAMPALASLTPEQCGHIAHEIAWSAPGPLPGPPDVLENLYTNPPDSGLLTDPEEQKLLQFQGALSSYYAPKDANAQLLTTFVYAAAAAFACQQLSLQASQALFELPVDAGVSSGGPLGSTEVLLLNPAGGVLPVSFGVPAAYFYALSANMPPQVSVPQRFTMATGEQAARLLSQLAQAVSDGTVTDHEQINGTGAQINPAQAARRLNALGVEGSNSRPRCPVDADIATVLDDWLAYGLDWPDAAAHPINEFWITASPAGGEAVSHPVEYLDFVLAALTQGYVPPGGVQSLTQLVLAGLRITPAGGALPATVAQLAEAQSTDWRTFFISSPGWPGNQWLPPFTGGGSAEARLAAFIIYIQQFFSAAPPAQPTSYAAANPAAPPLLAAPYTDWIGQALSAYPSGPIVLGNGFDPVLMAAAIGQLLRDDDDAQAWLLQALTALDALAALVKPLGLDPGLGFSVMEALYARGLTAAADILPLSPAEFETSLIGSVAYDYAAAIFSNVGGNANPPPGPGPFAPVNPGNLVNCLPAPCRSPLGRIAYLHELLQLSPSATCANPQAAPAKGQTTLADALAGRRGPLAQLLASCANLDIPLPLIDIVNENLESLVATVPAQSQGVVYNTAGDQLDDYPLCATQCCPPAHAEGDPACHDPATLYAALPAYSSPATPVAAPAAYAALANDFSAPDLPYSQPLDVNRSYLRHLGTSRFAAMRRFCRDITEFVHDSALAPPVFQAHLWRYPLSLDLALEYLCLAPGDLPGGQGEDRGSDGWRWYGFSAATSNKVPWTRALSQPGAFLSRTGLSWCQLVELQQCGVAPFSFSASKDGKLPECEPCYPNQYALVFGSAAAAQAGLGLLGVFIRLWRKLQCCGTTRLSMNDLADIYAVLSPIASWADFVRQLAAILLLHEAFHVELRDRGDDGAGSGADRLHILALWSGPGARKWDWAVRQLLHGVGPAARRHHACGERPPQFIKLLARNLDPLSRLAGFDPAGAGLEWHARPAATLRFAEVLGKLYASSFEVGELLYLFTADSQLDGGEAFPLQTANEALDQPFGLPDDEAEASLWRLRRALLAAEAAADAAAHWSWSRMSASLREDFAYQPLAGVDPWLALGQHFFPDMLGAAAGQRQFRAALASTNPLMWNTPLDGPFQYDAATHELWAQLPLRDEAVIAKLASLSPLATPQERQAVENVYFLPRLALAPFAFLFDDYAAAERALIETADEAERWVFFQRQFALAHVRCRCIAEHLARHVGCAAGIEHACPEAAWMVIRNLYGDENAGLAPWESDAGAEPPVAWKPRPNGCGFAALLGLAGTGLLGEYASGGDAAIWRELRGPLSAFDAARNRRNSPQPLLIPALDATLSTRQLQQLTLRNGFALADGSGSLLGGVQGFTVRWSGVLLIEEAGDYRFLAGAPTAEGEAPDFERAEACRWRVTLQRGQRSWQVLNHQCEDQQEHARSELGLQRGAYQLSIEFIQPAPELDDCGCAAEPFHTGFQLKYRGPDSCDCWVALPLCRLYQQQKTAPLSHGIRLPEDSALGRYLDARYSSSLRDIRRTYQRAFKAMLFASRFGLSAEPASDDGQSELGFMLANPANFAGRSYYLSAGGYASHEAGFDFNFLPLLDNYLPPAASVDDRVAPSPQRVQALFDWWERIFDYARMRDATRAARARPAWLLFHDAQQQQPADPAYLTRHIGVDLDYAEAMLRRFDQSAGAVYSIDSADLQDDRWAVRVWHADGWMRELLHDFAAQDPGAARPCLWACNDPGSALAGQTDSGNANLAGFAQRGEFANGKPQRYLALRRLNDCLRERARAALLSYLVNNNRVPLPWSGFATAPDDLSALLLLDVDSGVCESASRIEEAISAAQNFIRRARLGLEAGWPVSGEFARLWDRQFTSFQTWRRCKERRIYRENWMEWSEQARAGEVEAYRLLSSELRRSTLSVAVPGGLEWWPDQAPPSHDGLTVLQRREPSGLHRFPPRQGLGLQGLPDRDGRLSWLAPLAGAPPGQGGDTRNPAGVAAVAGNAALAVAASQAAGPALPFWLEAAVKMGRRFYRIAAGGEPMAGHAFAPQADAPADGCCRCCGETHPPLSDEYYFWLEPAETFNEPAPTAGADVEPHNFQYGFQDDLYAAAQQEATLWQSPAQLPQLLAWPAAPVVALAWTRLHNGQFLPPRRSGQGVPVSDAAGADFVFLGRHDDSLTFSVSGALPPPPGYNDPSAPGFRYDLASDSAAVLPLVAAAASSGIAYPGGLPAYPFFLYADRGAPLFPGSLYAPALAVACVLREHCRFESAVKWLQLAFDPLHRDNTWMRCKQTAEPLDEADDSVHVGATDNGQGCCNSAGINDTVARNRSILLQLLDTLLQWADALLRKATPEAFQQARLLMDTAAGILGPLPPTAEKAALADGMTVGDFAADFPPLNPRLLALYDRVADRRARIHRCENSRRLRNGREDRDVRYFGEPGLGDGCCPALTPCPEPWGNCQIFSPYRFEFLLGKAQQFAAKARELGGALLSAYEKGDAEYLAALHARFENELSELTLSVRQDQWRDADWQIEALQKTKSASQANLLYYTNLLNNGLIPDELQYQDLTSSAMVTRAAGNTIEAIGEAIKLIPDVFVGTSDYVQLPVGTKLAGMFESIARIINVVADIESATAGLDLTNAGWERRADEWLHQTQVLPIEIQQIERQILGAQRRRDQALRELNVQQRQIEQGREALDFLRDKFSSDALYLYLQKETTGLYWQAYELALQAAHQAQRAFHLERGDDWRRFIPTEGWDSLREGLLAGDRLDLALARMEKTYRDENLREYELTKHFSLRLHFPLAYLRLRATGHCEIELPEWMFDADYPGMYMRRIRNISLTLPCVAGPYTGVHCRLTLLSSVTRVDPSARPPAHHCCGDVHDGCDYEACCCDDPRLLRQYAAREAIATSGGQNDSGLFELNFRDERYLPFEFHGAVSRWRLELPPENNLFDFNTLSDLILHLNYTAREGGEALHCEAQRCARRHLPGDGWSLLEIRHEFPSAWARFQQDGCGKEGRDLDIELQRRQFPYLPGGPDIVIGEFALLFETRGCDPRGEYCVQAAWLRPACDGDETACRDIRCFASAEWPCLYHGLQALPRRCLGEADGQPLRLRFRVRETVVARMFLLCRYRAQQPAEHCRQPDPQPCADPHCLCCGGIGKEAGQRAADRH</sequence>
<evidence type="ECO:0000259" key="3">
    <source>
        <dbReference type="Pfam" id="PF20220"/>
    </source>
</evidence>
<feature type="domain" description="ABC toxin N-terminal" evidence="3">
    <location>
        <begin position="1992"/>
        <end position="2102"/>
    </location>
</feature>
<reference evidence="4 5" key="1">
    <citation type="submission" date="2016-09" db="EMBL/GenBank/DDBJ databases">
        <title>Chromobacterium muskegensis sp. nov., an insecticidal bacterium isolated from Sphagnum bogs.</title>
        <authorList>
            <person name="Sparks M.E."/>
            <person name="Blackburn M.B."/>
            <person name="Gundersen-Rindal D.E."/>
            <person name="Mitchell A."/>
            <person name="Farrar R."/>
            <person name="Kuhar D."/>
        </authorList>
    </citation>
    <scope>NUCLEOTIDE SEQUENCE [LARGE SCALE GENOMIC DNA]</scope>
    <source>
        <strain evidence="4 5">37-2</strain>
    </source>
</reference>
<dbReference type="Pfam" id="PF20220">
    <property type="entry name" value="ABC_toxin_N"/>
    <property type="match status" value="1"/>
</dbReference>
<dbReference type="EMBL" id="MKCS01000002">
    <property type="protein sequence ID" value="OHX11209.1"/>
    <property type="molecule type" value="Genomic_DNA"/>
</dbReference>